<dbReference type="InterPro" id="IPR027417">
    <property type="entry name" value="P-loop_NTPase"/>
</dbReference>
<keyword evidence="4" id="KW-1133">Transmembrane helix</keyword>
<keyword evidence="6" id="KW-0378">Hydrolase</keyword>
<comment type="caution">
    <text evidence="6">The sequence shown here is derived from an EMBL/GenBank/DDBJ whole genome shotgun (WGS) entry which is preliminary data.</text>
</comment>
<evidence type="ECO:0000256" key="3">
    <source>
        <dbReference type="ARBA" id="ARBA00023134"/>
    </source>
</evidence>
<keyword evidence="4" id="KW-0812">Transmembrane</keyword>
<sequence length="672" mass="77772">MELIYVPWLTSAAKTLSAFLFVLYVVVPVLVKTNPWIFSKILFLHFLKFPYFVDLKRPDKRGIKGCKNFYIKVNEKVTLGAWQTLPADLLEGDSSQLNSGHPIILYLHGRAGTRAQPHRIELYKVLSSMNFHVIAIDYRGFGDSSGTPTEEGVLEDTYRTYKWIRDRSDKVPLYIWGHSLGSAISTNLLKHLNQKGESVDGLILESPFNNLWDASRRHPMSLPFRFLPWFEWVFIDSMKKVVDYCTEDNIMEIDEPLLILHAADDHIIPVQCGRELHNKVEHYRKGRSYTMYKEFDKHLGYRHCEIYKDPELPSTIRFDWCWEKTLKLLQCETTFGWEKYIMDNPDKLRIIILGKTGAGKSKTGNSILGRDAFRYGDYGSSVTSICQMKTSGRFGKKIDVVFDTDQDKKCIQQQNGNTCYTNSDYKKVELMLQERMKEENEDIDVVQNSEEFYLKIIESSMASYEIEDWVKPVNTFVLLGRPGSGKSRTGNTITGCNKAFEFGFHSKRTSKKCESKLTEICEAEVCVIDTPGVSVFEKQDFEDIQSALPEDGPSKIIFLLCVSIGRLTHDEISLINQNFDVFGDEFADNTIIIFTHLDEWESDMNDCNENPKFDSYLNTLPEQTKTIFRRFHNRYLPLNNKQKKREETQWTLKLMTIANSMQGFNMPYNFPT</sequence>
<feature type="domain" description="AIG1-type G" evidence="5">
    <location>
        <begin position="471"/>
        <end position="672"/>
    </location>
</feature>
<feature type="non-terminal residue" evidence="6">
    <location>
        <position position="1"/>
    </location>
</feature>
<dbReference type="GO" id="GO:0005525">
    <property type="term" value="F:GTP binding"/>
    <property type="evidence" value="ECO:0007669"/>
    <property type="project" value="UniProtKB-KW"/>
</dbReference>
<dbReference type="SUPFAM" id="SSF53474">
    <property type="entry name" value="alpha/beta-Hydrolases"/>
    <property type="match status" value="1"/>
</dbReference>
<dbReference type="Pfam" id="PF04548">
    <property type="entry name" value="AIG1"/>
    <property type="match status" value="2"/>
</dbReference>
<keyword evidence="7" id="KW-1185">Reference proteome</keyword>
<feature type="transmembrane region" description="Helical" evidence="4">
    <location>
        <begin position="12"/>
        <end position="31"/>
    </location>
</feature>
<gene>
    <name evidence="6" type="ORF">MGAL_10B085965</name>
</gene>
<dbReference type="EC" id="3.1.1.23" evidence="6"/>
<dbReference type="Gene3D" id="3.40.50.1820">
    <property type="entry name" value="alpha/beta hydrolase"/>
    <property type="match status" value="1"/>
</dbReference>
<dbReference type="Pfam" id="PF00561">
    <property type="entry name" value="Abhydrolase_1"/>
    <property type="match status" value="1"/>
</dbReference>
<evidence type="ECO:0000313" key="6">
    <source>
        <dbReference type="EMBL" id="VDI73745.1"/>
    </source>
</evidence>
<dbReference type="InterPro" id="IPR029058">
    <property type="entry name" value="AB_hydrolase_fold"/>
</dbReference>
<dbReference type="InterPro" id="IPR045058">
    <property type="entry name" value="GIMA/IAN/Toc"/>
</dbReference>
<name>A0A8B6H4S3_MYTGA</name>
<evidence type="ECO:0000256" key="4">
    <source>
        <dbReference type="SAM" id="Phobius"/>
    </source>
</evidence>
<dbReference type="Gene3D" id="3.40.50.300">
    <property type="entry name" value="P-loop containing nucleotide triphosphate hydrolases"/>
    <property type="match status" value="2"/>
</dbReference>
<dbReference type="GO" id="GO:0047372">
    <property type="term" value="F:monoacylglycerol lipase activity"/>
    <property type="evidence" value="ECO:0007669"/>
    <property type="project" value="UniProtKB-EC"/>
</dbReference>
<dbReference type="PANTHER" id="PTHR10903:SF184">
    <property type="entry name" value="GTP-BINDING PROTEIN A"/>
    <property type="match status" value="1"/>
</dbReference>
<accession>A0A8B6H4S3</accession>
<comment type="similarity">
    <text evidence="1">Belongs to the TRAFAC class TrmE-Era-EngA-EngB-Septin-like GTPase superfamily. AIG1/Toc34/Toc159-like paraseptin GTPase family. IAN subfamily.</text>
</comment>
<dbReference type="AlphaFoldDB" id="A0A8B6H4S3"/>
<evidence type="ECO:0000256" key="1">
    <source>
        <dbReference type="ARBA" id="ARBA00008535"/>
    </source>
</evidence>
<protein>
    <submittedName>
        <fullName evidence="6">Abhydrolase domain-containing protein 12</fullName>
        <ecNumber evidence="6">3.1.1.23</ecNumber>
    </submittedName>
</protein>
<dbReference type="PANTHER" id="PTHR10903">
    <property type="entry name" value="GTPASE, IMAP FAMILY MEMBER-RELATED"/>
    <property type="match status" value="1"/>
</dbReference>
<dbReference type="EMBL" id="UYJE01009460">
    <property type="protein sequence ID" value="VDI73745.1"/>
    <property type="molecule type" value="Genomic_DNA"/>
</dbReference>
<keyword evidence="3" id="KW-0342">GTP-binding</keyword>
<dbReference type="SUPFAM" id="SSF52540">
    <property type="entry name" value="P-loop containing nucleoside triphosphate hydrolases"/>
    <property type="match status" value="1"/>
</dbReference>
<evidence type="ECO:0000256" key="2">
    <source>
        <dbReference type="ARBA" id="ARBA00022741"/>
    </source>
</evidence>
<evidence type="ECO:0000259" key="5">
    <source>
        <dbReference type="PROSITE" id="PS51720"/>
    </source>
</evidence>
<proteinExistence type="inferred from homology"/>
<reference evidence="6" key="1">
    <citation type="submission" date="2018-11" db="EMBL/GenBank/DDBJ databases">
        <authorList>
            <person name="Alioto T."/>
            <person name="Alioto T."/>
        </authorList>
    </citation>
    <scope>NUCLEOTIDE SEQUENCE</scope>
</reference>
<dbReference type="PROSITE" id="PS51720">
    <property type="entry name" value="G_AIG1"/>
    <property type="match status" value="1"/>
</dbReference>
<keyword evidence="4" id="KW-0472">Membrane</keyword>
<dbReference type="OrthoDB" id="10249433at2759"/>
<dbReference type="InterPro" id="IPR006703">
    <property type="entry name" value="G_AIG1"/>
</dbReference>
<organism evidence="6 7">
    <name type="scientific">Mytilus galloprovincialis</name>
    <name type="common">Mediterranean mussel</name>
    <dbReference type="NCBI Taxonomy" id="29158"/>
    <lineage>
        <taxon>Eukaryota</taxon>
        <taxon>Metazoa</taxon>
        <taxon>Spiralia</taxon>
        <taxon>Lophotrochozoa</taxon>
        <taxon>Mollusca</taxon>
        <taxon>Bivalvia</taxon>
        <taxon>Autobranchia</taxon>
        <taxon>Pteriomorphia</taxon>
        <taxon>Mytilida</taxon>
        <taxon>Mytiloidea</taxon>
        <taxon>Mytilidae</taxon>
        <taxon>Mytilinae</taxon>
        <taxon>Mytilus</taxon>
    </lineage>
</organism>
<dbReference type="Proteomes" id="UP000596742">
    <property type="component" value="Unassembled WGS sequence"/>
</dbReference>
<dbReference type="InterPro" id="IPR000073">
    <property type="entry name" value="AB_hydrolase_1"/>
</dbReference>
<keyword evidence="2" id="KW-0547">Nucleotide-binding</keyword>
<evidence type="ECO:0000313" key="7">
    <source>
        <dbReference type="Proteomes" id="UP000596742"/>
    </source>
</evidence>